<dbReference type="HOGENOM" id="CLU_2524708_0_0_10"/>
<evidence type="ECO:0000313" key="1">
    <source>
        <dbReference type="EMBL" id="AEE12681.1"/>
    </source>
</evidence>
<reference evidence="2" key="1">
    <citation type="submission" date="2011-04" db="EMBL/GenBank/DDBJ databases">
        <title>The complete genome of Porphyromonas asaccharolytica DSM 20707.</title>
        <authorList>
            <person name="Lucas S."/>
            <person name="Han J."/>
            <person name="Lapidus A."/>
            <person name="Bruce D."/>
            <person name="Goodwin L."/>
            <person name="Pitluck S."/>
            <person name="Peters L."/>
            <person name="Kyrpides N."/>
            <person name="Mavromatis K."/>
            <person name="Ivanova N."/>
            <person name="Ovchinnikova G."/>
            <person name="Pagani I."/>
            <person name="Lu M."/>
            <person name="Detter J.C."/>
            <person name="Tapia R."/>
            <person name="Han C."/>
            <person name="Land M."/>
            <person name="Hauser L."/>
            <person name="Markowitz V."/>
            <person name="Cheng J.-F."/>
            <person name="Hugenholtz P."/>
            <person name="Woyke T."/>
            <person name="Wu D."/>
            <person name="Gronow S."/>
            <person name="Wellnitz S."/>
            <person name="Brambilla E."/>
            <person name="Klenk H.-P."/>
            <person name="Eisen J.A."/>
        </authorList>
    </citation>
    <scope>NUCLEOTIDE SEQUENCE [LARGE SCALE GENOMIC DNA]</scope>
    <source>
        <strain evidence="2">ATCC 25260 / DSM 20707 / VPI 4198</strain>
    </source>
</reference>
<dbReference type="EMBL" id="CP002689">
    <property type="protein sequence ID" value="AEE12681.1"/>
    <property type="molecule type" value="Genomic_DNA"/>
</dbReference>
<dbReference type="Proteomes" id="UP000006545">
    <property type="component" value="Chromosome"/>
</dbReference>
<keyword evidence="2" id="KW-1185">Reference proteome</keyword>
<accession>F4KJV6</accession>
<organism evidence="1 2">
    <name type="scientific">Porphyromonas asaccharolytica (strain ATCC 25260 / DSM 20707 / BCRC 10618 / CCUG 7834 / JCM 6326 / LMG 13178 / VPI 4198 / B440)</name>
    <name type="common">Bacteroides asaccharolyticus</name>
    <dbReference type="NCBI Taxonomy" id="879243"/>
    <lineage>
        <taxon>Bacteria</taxon>
        <taxon>Pseudomonadati</taxon>
        <taxon>Bacteroidota</taxon>
        <taxon>Bacteroidia</taxon>
        <taxon>Bacteroidales</taxon>
        <taxon>Porphyromonadaceae</taxon>
        <taxon>Porphyromonas</taxon>
    </lineage>
</organism>
<name>F4KJV6_PORAD</name>
<dbReference type="STRING" id="879243.Poras_0734"/>
<dbReference type="KEGG" id="pah:Poras_0734"/>
<dbReference type="AlphaFoldDB" id="F4KJV6"/>
<protein>
    <submittedName>
        <fullName evidence="1">Uncharacterized protein</fullName>
    </submittedName>
</protein>
<gene>
    <name evidence="1" type="ordered locus">Poras_0734</name>
</gene>
<evidence type="ECO:0000313" key="2">
    <source>
        <dbReference type="Proteomes" id="UP000006545"/>
    </source>
</evidence>
<proteinExistence type="predicted"/>
<sequence length="84" mass="10122">MITKIRFFSIGESDQSAPITVRMFGFAPIPTEQISNLYRGNEKSLRRREMKLRRNQMKLRRNHFVPTWRIKNSHVEIWNSPRGY</sequence>